<evidence type="ECO:0000313" key="3">
    <source>
        <dbReference type="Proteomes" id="UP001321486"/>
    </source>
</evidence>
<dbReference type="PROSITE" id="PS51186">
    <property type="entry name" value="GNAT"/>
    <property type="match status" value="1"/>
</dbReference>
<dbReference type="Proteomes" id="UP001321486">
    <property type="component" value="Chromosome"/>
</dbReference>
<proteinExistence type="predicted"/>
<dbReference type="EMBL" id="AP027732">
    <property type="protein sequence ID" value="BDZ47956.1"/>
    <property type="molecule type" value="Genomic_DNA"/>
</dbReference>
<dbReference type="InterPro" id="IPR000182">
    <property type="entry name" value="GNAT_dom"/>
</dbReference>
<feature type="domain" description="N-acetyltransferase" evidence="1">
    <location>
        <begin position="1"/>
        <end position="158"/>
    </location>
</feature>
<dbReference type="Gene3D" id="3.40.630.30">
    <property type="match status" value="1"/>
</dbReference>
<accession>A0ABN6XWB9</accession>
<sequence length="159" mass="17355">MRRATVDDTAALVELRAEMMRSMGEDPDGGAPWRTAAAAWFEARLTGPQDRFAAFVVDDRVDGVVSCAVGICDLHTPSPRNPTGIHGHLSNVSTRIEHRRRGHARTVVEALLEWFDTEVGATVLHLSATADGTALYESLGFAPPRDVALVRRIKRSAPR</sequence>
<dbReference type="RefSeq" id="WP_286345019.1">
    <property type="nucleotide sequence ID" value="NZ_AP027732.1"/>
</dbReference>
<dbReference type="SUPFAM" id="SSF55729">
    <property type="entry name" value="Acyl-CoA N-acyltransferases (Nat)"/>
    <property type="match status" value="1"/>
</dbReference>
<evidence type="ECO:0000259" key="1">
    <source>
        <dbReference type="PROSITE" id="PS51186"/>
    </source>
</evidence>
<organism evidence="2 3">
    <name type="scientific">Frondihabitans sucicola</name>
    <dbReference type="NCBI Taxonomy" id="1268041"/>
    <lineage>
        <taxon>Bacteria</taxon>
        <taxon>Bacillati</taxon>
        <taxon>Actinomycetota</taxon>
        <taxon>Actinomycetes</taxon>
        <taxon>Micrococcales</taxon>
        <taxon>Microbacteriaceae</taxon>
        <taxon>Frondihabitans</taxon>
    </lineage>
</organism>
<protein>
    <submittedName>
        <fullName evidence="2">N-acetyltransferase</fullName>
    </submittedName>
</protein>
<gene>
    <name evidence="2" type="ORF">GCM10025867_01970</name>
</gene>
<dbReference type="CDD" id="cd04301">
    <property type="entry name" value="NAT_SF"/>
    <property type="match status" value="1"/>
</dbReference>
<name>A0ABN6XWB9_9MICO</name>
<keyword evidence="3" id="KW-1185">Reference proteome</keyword>
<dbReference type="Pfam" id="PF00583">
    <property type="entry name" value="Acetyltransf_1"/>
    <property type="match status" value="1"/>
</dbReference>
<reference evidence="3" key="1">
    <citation type="journal article" date="2019" name="Int. J. Syst. Evol. Microbiol.">
        <title>The Global Catalogue of Microorganisms (GCM) 10K type strain sequencing project: providing services to taxonomists for standard genome sequencing and annotation.</title>
        <authorList>
            <consortium name="The Broad Institute Genomics Platform"/>
            <consortium name="The Broad Institute Genome Sequencing Center for Infectious Disease"/>
            <person name="Wu L."/>
            <person name="Ma J."/>
        </authorList>
    </citation>
    <scope>NUCLEOTIDE SEQUENCE [LARGE SCALE GENOMIC DNA]</scope>
    <source>
        <strain evidence="3">NBRC 108728</strain>
    </source>
</reference>
<evidence type="ECO:0000313" key="2">
    <source>
        <dbReference type="EMBL" id="BDZ47956.1"/>
    </source>
</evidence>
<dbReference type="InterPro" id="IPR016181">
    <property type="entry name" value="Acyl_CoA_acyltransferase"/>
</dbReference>